<dbReference type="CDD" id="cd23837">
    <property type="entry name" value="UBCc_UBE2O"/>
    <property type="match status" value="1"/>
</dbReference>
<keyword evidence="5" id="KW-1185">Reference proteome</keyword>
<dbReference type="Pfam" id="PF00179">
    <property type="entry name" value="UQ_con"/>
    <property type="match status" value="1"/>
</dbReference>
<proteinExistence type="predicted"/>
<dbReference type="InterPro" id="IPR000608">
    <property type="entry name" value="UBC"/>
</dbReference>
<evidence type="ECO:0000256" key="1">
    <source>
        <dbReference type="ARBA" id="ARBA00022679"/>
    </source>
</evidence>
<dbReference type="FunFam" id="3.10.110.10:FF:000133">
    <property type="entry name" value="Putative ubiquitin-conjugating enzyme E2 38"/>
    <property type="match status" value="1"/>
</dbReference>
<dbReference type="Gene3D" id="3.10.110.10">
    <property type="entry name" value="Ubiquitin Conjugating Enzyme"/>
    <property type="match status" value="1"/>
</dbReference>
<dbReference type="PANTHER" id="PTHR46116:SF19">
    <property type="entry name" value="UBIQUITIN-CONJUGATING ENZYME FAMILY PROTEIN"/>
    <property type="match status" value="1"/>
</dbReference>
<evidence type="ECO:0000259" key="3">
    <source>
        <dbReference type="PROSITE" id="PS50127"/>
    </source>
</evidence>
<dbReference type="Proteomes" id="UP000501690">
    <property type="component" value="Linkage Group LG2"/>
</dbReference>
<organism evidence="4 5">
    <name type="scientific">Vigna unguiculata</name>
    <name type="common">Cowpea</name>
    <dbReference type="NCBI Taxonomy" id="3917"/>
    <lineage>
        <taxon>Eukaryota</taxon>
        <taxon>Viridiplantae</taxon>
        <taxon>Streptophyta</taxon>
        <taxon>Embryophyta</taxon>
        <taxon>Tracheophyta</taxon>
        <taxon>Spermatophyta</taxon>
        <taxon>Magnoliopsida</taxon>
        <taxon>eudicotyledons</taxon>
        <taxon>Gunneridae</taxon>
        <taxon>Pentapetalae</taxon>
        <taxon>rosids</taxon>
        <taxon>fabids</taxon>
        <taxon>Fabales</taxon>
        <taxon>Fabaceae</taxon>
        <taxon>Papilionoideae</taxon>
        <taxon>50 kb inversion clade</taxon>
        <taxon>NPAAA clade</taxon>
        <taxon>indigoferoid/millettioid clade</taxon>
        <taxon>Phaseoleae</taxon>
        <taxon>Vigna</taxon>
    </lineage>
</organism>
<dbReference type="PANTHER" id="PTHR46116">
    <property type="entry name" value="(E3-INDEPENDENT) E2 UBIQUITIN-CONJUGATING ENZYME"/>
    <property type="match status" value="1"/>
</dbReference>
<keyword evidence="2" id="KW-0833">Ubl conjugation pathway</keyword>
<dbReference type="PROSITE" id="PS50127">
    <property type="entry name" value="UBC_2"/>
    <property type="match status" value="1"/>
</dbReference>
<dbReference type="SMART" id="SM00212">
    <property type="entry name" value="UBCc"/>
    <property type="match status" value="1"/>
</dbReference>
<dbReference type="GO" id="GO:0061631">
    <property type="term" value="F:ubiquitin conjugating enzyme activity"/>
    <property type="evidence" value="ECO:0007669"/>
    <property type="project" value="TreeGrafter"/>
</dbReference>
<dbReference type="AlphaFoldDB" id="A0A4D6KZ33"/>
<evidence type="ECO:0000313" key="4">
    <source>
        <dbReference type="EMBL" id="QCD80081.1"/>
    </source>
</evidence>
<dbReference type="SUPFAM" id="SSF54495">
    <property type="entry name" value="UBC-like"/>
    <property type="match status" value="1"/>
</dbReference>
<feature type="domain" description="UBC core" evidence="3">
    <location>
        <begin position="38"/>
        <end position="200"/>
    </location>
</feature>
<accession>A0A4D6KZ33</accession>
<reference evidence="4 5" key="1">
    <citation type="submission" date="2019-04" db="EMBL/GenBank/DDBJ databases">
        <title>An improved genome assembly and genetic linkage map for asparagus bean, Vigna unguiculata ssp. sesquipedialis.</title>
        <authorList>
            <person name="Xia Q."/>
            <person name="Zhang R."/>
            <person name="Dong Y."/>
        </authorList>
    </citation>
    <scope>NUCLEOTIDE SEQUENCE [LARGE SCALE GENOMIC DNA]</scope>
    <source>
        <tissue evidence="4">Leaf</tissue>
    </source>
</reference>
<dbReference type="InterPro" id="IPR016135">
    <property type="entry name" value="UBQ-conjugating_enzyme/RWD"/>
</dbReference>
<protein>
    <submittedName>
        <fullName evidence="4">Ubiquitin-conjugating enzyme E2 O</fullName>
    </submittedName>
</protein>
<evidence type="ECO:0000256" key="2">
    <source>
        <dbReference type="ARBA" id="ARBA00022786"/>
    </source>
</evidence>
<keyword evidence="1" id="KW-0808">Transferase</keyword>
<name>A0A4D6KZ33_VIGUN</name>
<dbReference type="EMBL" id="CP039346">
    <property type="protein sequence ID" value="QCD80081.1"/>
    <property type="molecule type" value="Genomic_DNA"/>
</dbReference>
<sequence length="340" mass="39333">MEAKKTTEFEQFDVVVDDSGHRFRDTKVVKVFSDTRSGLYKRIMKEWKILENNLPESIYVKVYERRIDLMRAVIVGAAGTPYHDGLFFFDILFPSDYPNRPPKLYYHSFGYRLNPNLYNNGTVCLSLLNTWSGKKTERWDPGNSTILQVLLSIQALVLNEKPFFNEPGVDGFASLIMMNLEKKSRLYNEGAYFRTCKTSYQLLRRPPRNFEDFVKSHFRERGDHIIKATREYTSGRVRIGYYSCQSAPSSSSGVPVSWEFKRWMKDFSPDFFHALRRNAGSLSNSGGAGFSCMVDYFFVRSDSADEDRTDGEESPNKGFFKTVMDRIKKSFGLKKTAKKE</sequence>
<gene>
    <name evidence="4" type="ORF">DEO72_LG2g400</name>
</gene>
<evidence type="ECO:0000313" key="5">
    <source>
        <dbReference type="Proteomes" id="UP000501690"/>
    </source>
</evidence>